<evidence type="ECO:0000259" key="7">
    <source>
        <dbReference type="SMART" id="SM01264"/>
    </source>
</evidence>
<sequence length="968" mass="109782">MTELHGFVLLEDRFIREYNTRARLWEHRQSGAQLLSLENDDENKVFGIAFRTPPPDSSGVPHILEHSVLCGSQKYPVKEPFVELMKGSLNTFLNAMTYPDKTIYPVASTNLKDFYNLIDVYLDAVFHPLISPYTLYQEGWHYELEEPQGEMTFKGVVFNEMKGAYSSPDSVMAEEAQHAVFPDTIYRYDSGGEPESILSLTYEKFRTFYETYYHPSNALIYFYGDDDPEQRLKYMAEALKAYTRREIPVEIPLQPRFSAPQKKEVTFDSGDDPNAKAQITLNWLLVESGNLEEILALHILDHALIGTSASPLRKALIDSGLGEDLTGGGFQTGYRQTMYSVGLKGVAEPDTDQVEQLILDTLSEIAEKGFDPETLRASLNTVEFSLRENNTGSYPRGLVMMLNAVENWVYGHNPIDALAFEAPLNAIKQRFQAGERFFENLIRRHFLENPHRVSLVLRPDPQLGQQRAAAEQQRLQQARAGMTAEQIEEIVQITRELKRRQETPDSPEALATIPMLTRADLEPKIKTIPSEEILLAESKILYHDLFTNGILYLDLGFDLHTLPQEWLPYLPIFSRALLETGTRDLTFVQLLQQIGQRTGGIYPTTLFSLSRHTHQSAAWLFLRGKAMTDQAADLLAILKDVLTSARLHDRERIRQMVLENKASMESGIVHAGHRVVNTRLKARFNEADWAAEQTSGVSQLFFLRDLLTKIDTDWESVHQTFESIRSTLLQRAVAVCNITLDSANWQMIRPRVEDFLNSLPQGQSRRHSWSTGKLPDVEGLSMPLQVNFVGKGANLYQHGYTFHGSALVIVPYLRGSYLWEKVRVQGGAYGGFAVFDQQSGNFNFLSYRDPNLDQTLQAFDQTSDYLRRLELSESELTKAIIGAIGEVDAYQLPDAKGYTALIRHLLGITDEERQRIRDEILNTTQADFRQFGEVLESVRQHGVVVALAAPPVFESSRFAGQFSMVKIL</sequence>
<dbReference type="OrthoDB" id="9762027at2"/>
<evidence type="ECO:0000256" key="2">
    <source>
        <dbReference type="ARBA" id="ARBA00022670"/>
    </source>
</evidence>
<evidence type="ECO:0000256" key="3">
    <source>
        <dbReference type="ARBA" id="ARBA00022723"/>
    </source>
</evidence>
<feature type="domain" description="Peptidase M16C associated" evidence="7">
    <location>
        <begin position="457"/>
        <end position="706"/>
    </location>
</feature>
<dbReference type="PATRIC" id="fig|360411.5.peg.2994"/>
<dbReference type="Proteomes" id="UP000050514">
    <property type="component" value="Unassembled WGS sequence"/>
</dbReference>
<dbReference type="SUPFAM" id="SSF63411">
    <property type="entry name" value="LuxS/MPP-like metallohydrolase"/>
    <property type="match status" value="4"/>
</dbReference>
<evidence type="ECO:0000256" key="1">
    <source>
        <dbReference type="ARBA" id="ARBA00001947"/>
    </source>
</evidence>
<dbReference type="GO" id="GO:0004222">
    <property type="term" value="F:metalloendopeptidase activity"/>
    <property type="evidence" value="ECO:0007669"/>
    <property type="project" value="TreeGrafter"/>
</dbReference>
<dbReference type="FunFam" id="3.30.830.10:FF:000034">
    <property type="entry name" value="presequence protease 1, chloroplastic/mitochondrial"/>
    <property type="match status" value="1"/>
</dbReference>
<dbReference type="GO" id="GO:0016485">
    <property type="term" value="P:protein processing"/>
    <property type="evidence" value="ECO:0007669"/>
    <property type="project" value="TreeGrafter"/>
</dbReference>
<dbReference type="InterPro" id="IPR011249">
    <property type="entry name" value="Metalloenz_LuxS/M16"/>
</dbReference>
<dbReference type="Pfam" id="PF08367">
    <property type="entry name" value="M16C_assoc"/>
    <property type="match status" value="1"/>
</dbReference>
<evidence type="ECO:0000256" key="5">
    <source>
        <dbReference type="ARBA" id="ARBA00022833"/>
    </source>
</evidence>
<proteinExistence type="predicted"/>
<dbReference type="Pfam" id="PF05193">
    <property type="entry name" value="Peptidase_M16_C"/>
    <property type="match status" value="1"/>
</dbReference>
<dbReference type="Pfam" id="PF22516">
    <property type="entry name" value="PreP_C"/>
    <property type="match status" value="1"/>
</dbReference>
<dbReference type="AlphaFoldDB" id="A0A0P6WZQ4"/>
<evidence type="ECO:0000256" key="6">
    <source>
        <dbReference type="ARBA" id="ARBA00023049"/>
    </source>
</evidence>
<dbReference type="PANTHER" id="PTHR43016">
    <property type="entry name" value="PRESEQUENCE PROTEASE"/>
    <property type="match status" value="1"/>
</dbReference>
<keyword evidence="6" id="KW-0482">Metalloprotease</keyword>
<keyword evidence="3" id="KW-0479">Metal-binding</keyword>
<keyword evidence="4" id="KW-0378">Hydrolase</keyword>
<comment type="caution">
    <text evidence="8">The sequence shown here is derived from an EMBL/GenBank/DDBJ whole genome shotgun (WGS) entry which is preliminary data.</text>
</comment>
<dbReference type="RefSeq" id="WP_061914120.1">
    <property type="nucleotide sequence ID" value="NZ_DF967971.1"/>
</dbReference>
<dbReference type="STRING" id="360411.AC812_09155"/>
<keyword evidence="5" id="KW-0862">Zinc</keyword>
<dbReference type="InterPro" id="IPR007863">
    <property type="entry name" value="Peptidase_M16_C"/>
</dbReference>
<dbReference type="GO" id="GO:0046872">
    <property type="term" value="F:metal ion binding"/>
    <property type="evidence" value="ECO:0007669"/>
    <property type="project" value="UniProtKB-KW"/>
</dbReference>
<dbReference type="Pfam" id="PF00675">
    <property type="entry name" value="Peptidase_M16"/>
    <property type="match status" value="1"/>
</dbReference>
<dbReference type="SMART" id="SM01264">
    <property type="entry name" value="M16C_associated"/>
    <property type="match status" value="1"/>
</dbReference>
<organism evidence="8 9">
    <name type="scientific">Bellilinea caldifistulae</name>
    <dbReference type="NCBI Taxonomy" id="360411"/>
    <lineage>
        <taxon>Bacteria</taxon>
        <taxon>Bacillati</taxon>
        <taxon>Chloroflexota</taxon>
        <taxon>Anaerolineae</taxon>
        <taxon>Anaerolineales</taxon>
        <taxon>Anaerolineaceae</taxon>
        <taxon>Bellilinea</taxon>
    </lineage>
</organism>
<keyword evidence="9" id="KW-1185">Reference proteome</keyword>
<evidence type="ECO:0000313" key="8">
    <source>
        <dbReference type="EMBL" id="KPL75428.1"/>
    </source>
</evidence>
<dbReference type="Gene3D" id="3.30.830.10">
    <property type="entry name" value="Metalloenzyme, LuxS/M16 peptidase-like"/>
    <property type="match status" value="4"/>
</dbReference>
<reference evidence="8 9" key="1">
    <citation type="submission" date="2015-07" db="EMBL/GenBank/DDBJ databases">
        <title>Draft genome of Bellilinea caldifistulae DSM 17877.</title>
        <authorList>
            <person name="Hemp J."/>
            <person name="Ward L.M."/>
            <person name="Pace L.A."/>
            <person name="Fischer W.W."/>
        </authorList>
    </citation>
    <scope>NUCLEOTIDE SEQUENCE [LARGE SCALE GENOMIC DNA]</scope>
    <source>
        <strain evidence="8 9">GOMI-1</strain>
    </source>
</reference>
<dbReference type="EMBL" id="LGHJ01000014">
    <property type="protein sequence ID" value="KPL75428.1"/>
    <property type="molecule type" value="Genomic_DNA"/>
</dbReference>
<dbReference type="InterPro" id="IPR055130">
    <property type="entry name" value="PreP_C"/>
</dbReference>
<accession>A0A0P6WZQ4</accession>
<dbReference type="InterPro" id="IPR013578">
    <property type="entry name" value="Peptidase_M16C_assoc"/>
</dbReference>
<dbReference type="PANTHER" id="PTHR43016:SF13">
    <property type="entry name" value="PRESEQUENCE PROTEASE, MITOCHONDRIAL"/>
    <property type="match status" value="1"/>
</dbReference>
<evidence type="ECO:0000256" key="4">
    <source>
        <dbReference type="ARBA" id="ARBA00022801"/>
    </source>
</evidence>
<gene>
    <name evidence="8" type="ORF">AC812_09155</name>
</gene>
<protein>
    <submittedName>
        <fullName evidence="8">Peptidase M16</fullName>
    </submittedName>
</protein>
<comment type="cofactor">
    <cofactor evidence="1">
        <name>Zn(2+)</name>
        <dbReference type="ChEBI" id="CHEBI:29105"/>
    </cofactor>
</comment>
<dbReference type="FunFam" id="3.30.830.10:FF:000009">
    <property type="entry name" value="Presequence protease, mitochondrial"/>
    <property type="match status" value="1"/>
</dbReference>
<evidence type="ECO:0000313" key="9">
    <source>
        <dbReference type="Proteomes" id="UP000050514"/>
    </source>
</evidence>
<dbReference type="InterPro" id="IPR011765">
    <property type="entry name" value="Pept_M16_N"/>
</dbReference>
<name>A0A0P6WZQ4_9CHLR</name>
<keyword evidence="2" id="KW-0645">Protease</keyword>